<dbReference type="InterPro" id="IPR025365">
    <property type="entry name" value="DUF4269"/>
</dbReference>
<organism evidence="1 2">
    <name type="scientific">Sphingobacterium multivorum</name>
    <dbReference type="NCBI Taxonomy" id="28454"/>
    <lineage>
        <taxon>Bacteria</taxon>
        <taxon>Pseudomonadati</taxon>
        <taxon>Bacteroidota</taxon>
        <taxon>Sphingobacteriia</taxon>
        <taxon>Sphingobacteriales</taxon>
        <taxon>Sphingobacteriaceae</taxon>
        <taxon>Sphingobacterium</taxon>
    </lineage>
</organism>
<evidence type="ECO:0000313" key="2">
    <source>
        <dbReference type="Proteomes" id="UP000251241"/>
    </source>
</evidence>
<evidence type="ECO:0000313" key="1">
    <source>
        <dbReference type="EMBL" id="SPZ94199.1"/>
    </source>
</evidence>
<proteinExistence type="predicted"/>
<name>A0A2X2LM49_SPHMU</name>
<reference evidence="1 2" key="1">
    <citation type="submission" date="2018-06" db="EMBL/GenBank/DDBJ databases">
        <authorList>
            <consortium name="Pathogen Informatics"/>
            <person name="Doyle S."/>
        </authorList>
    </citation>
    <scope>NUCLEOTIDE SEQUENCE [LARGE SCALE GENOMIC DNA]</scope>
    <source>
        <strain evidence="1 2">NCTC11343</strain>
    </source>
</reference>
<sequence>MTINFKNIDYLKSGNDVQKKAYRLLTDYQITTLLDAYDPIVVGTIPIQLDVGGSDIDIILCVNDFDALEEMLSLNFRLQRPADRVIVLPFHD</sequence>
<accession>A0A2X2LM49</accession>
<evidence type="ECO:0008006" key="3">
    <source>
        <dbReference type="Google" id="ProtNLM"/>
    </source>
</evidence>
<protein>
    <recommendedName>
        <fullName evidence="3">DUF4269 domain-containing protein</fullName>
    </recommendedName>
</protein>
<dbReference type="AlphaFoldDB" id="A0A2X2LM49"/>
<dbReference type="EMBL" id="UAUU01000011">
    <property type="protein sequence ID" value="SPZ94199.1"/>
    <property type="molecule type" value="Genomic_DNA"/>
</dbReference>
<dbReference type="Pfam" id="PF14091">
    <property type="entry name" value="DUF4269"/>
    <property type="match status" value="1"/>
</dbReference>
<dbReference type="RefSeq" id="WP_112376182.1">
    <property type="nucleotide sequence ID" value="NZ_UAUU01000011.1"/>
</dbReference>
<dbReference type="Proteomes" id="UP000251241">
    <property type="component" value="Unassembled WGS sequence"/>
</dbReference>
<gene>
    <name evidence="1" type="ORF">NCTC11343_05145</name>
</gene>